<accession>A0A8B6ECW3</accession>
<feature type="region of interest" description="Disordered" evidence="1">
    <location>
        <begin position="161"/>
        <end position="289"/>
    </location>
</feature>
<name>A0A8B6ECW3_MYTGA</name>
<feature type="compositionally biased region" description="Basic and acidic residues" evidence="1">
    <location>
        <begin position="117"/>
        <end position="132"/>
    </location>
</feature>
<feature type="compositionally biased region" description="Basic and acidic residues" evidence="1">
    <location>
        <begin position="205"/>
        <end position="250"/>
    </location>
</feature>
<evidence type="ECO:0000256" key="1">
    <source>
        <dbReference type="SAM" id="MobiDB-lite"/>
    </source>
</evidence>
<dbReference type="PROSITE" id="PS51140">
    <property type="entry name" value="CUE"/>
    <property type="match status" value="1"/>
</dbReference>
<keyword evidence="4" id="KW-1185">Reference proteome</keyword>
<feature type="compositionally biased region" description="Polar residues" evidence="1">
    <location>
        <begin position="264"/>
        <end position="285"/>
    </location>
</feature>
<dbReference type="EMBL" id="UYJE01004888">
    <property type="protein sequence ID" value="VDI32188.1"/>
    <property type="molecule type" value="Genomic_DNA"/>
</dbReference>
<gene>
    <name evidence="3" type="ORF">MGAL_10B062535</name>
</gene>
<protein>
    <recommendedName>
        <fullName evidence="2">CUE domain-containing protein</fullName>
    </recommendedName>
</protein>
<dbReference type="CDD" id="cd14279">
    <property type="entry name" value="CUE"/>
    <property type="match status" value="1"/>
</dbReference>
<dbReference type="InterPro" id="IPR003892">
    <property type="entry name" value="CUE"/>
</dbReference>
<dbReference type="OrthoDB" id="10053624at2759"/>
<evidence type="ECO:0000259" key="2">
    <source>
        <dbReference type="PROSITE" id="PS51140"/>
    </source>
</evidence>
<evidence type="ECO:0000313" key="4">
    <source>
        <dbReference type="Proteomes" id="UP000596742"/>
    </source>
</evidence>
<feature type="compositionally biased region" description="Polar residues" evidence="1">
    <location>
        <begin position="85"/>
        <end position="101"/>
    </location>
</feature>
<feature type="compositionally biased region" description="Basic and acidic residues" evidence="1">
    <location>
        <begin position="177"/>
        <end position="194"/>
    </location>
</feature>
<dbReference type="PANTHER" id="PTHR22529">
    <property type="entry name" value="EPITHELIAL-STROMAL INTERACTION PROTEIN 1"/>
    <property type="match status" value="1"/>
</dbReference>
<dbReference type="PANTHER" id="PTHR22529:SF1">
    <property type="entry name" value="EPITHELIAL-STROMAL INTERACTION PROTEIN 1"/>
    <property type="match status" value="1"/>
</dbReference>
<feature type="compositionally biased region" description="Polar residues" evidence="1">
    <location>
        <begin position="15"/>
        <end position="48"/>
    </location>
</feature>
<organism evidence="3 4">
    <name type="scientific">Mytilus galloprovincialis</name>
    <name type="common">Mediterranean mussel</name>
    <dbReference type="NCBI Taxonomy" id="29158"/>
    <lineage>
        <taxon>Eukaryota</taxon>
        <taxon>Metazoa</taxon>
        <taxon>Spiralia</taxon>
        <taxon>Lophotrochozoa</taxon>
        <taxon>Mollusca</taxon>
        <taxon>Bivalvia</taxon>
        <taxon>Autobranchia</taxon>
        <taxon>Pteriomorphia</taxon>
        <taxon>Mytilida</taxon>
        <taxon>Mytiloidea</taxon>
        <taxon>Mytilidae</taxon>
        <taxon>Mytilinae</taxon>
        <taxon>Mytilus</taxon>
    </lineage>
</organism>
<dbReference type="GO" id="GO:0043130">
    <property type="term" value="F:ubiquitin binding"/>
    <property type="evidence" value="ECO:0007669"/>
    <property type="project" value="InterPro"/>
</dbReference>
<dbReference type="Proteomes" id="UP000596742">
    <property type="component" value="Unassembled WGS sequence"/>
</dbReference>
<feature type="region of interest" description="Disordered" evidence="1">
    <location>
        <begin position="1"/>
        <end position="144"/>
    </location>
</feature>
<sequence length="335" mass="37231">MSKTFTSKPAAVRSRNPNNQNQAVGSETVPKTTSNRGRGTVPKTTSNRGRGAMATGGRNLPTGAGRGSLATGGRNLPTGAGRGSLASNSDAENLQPQQQPLDQRMSYQGGYTMISPNEKKRQEIQRQADKETASYQQYKEQKKVGPLSYVGTAGGGAITEQQARNRLIQDNKNPSMKLREKREIYKTEQKKKEDEEIELKRKKQRDLADKNKLKSHQTEADKRNKWDEDRRRKTDDFLSRLERKPNEDRQPGSGNTEFKPRGSDTVSSNAVASVQPVSEVDTPNNLRGAHAYSNTNMPVSNDLDTLHVMFPHCDRATLQDILQHNSLESAIDLLT</sequence>
<dbReference type="AlphaFoldDB" id="A0A8B6ECW3"/>
<feature type="compositionally biased region" description="Polar residues" evidence="1">
    <location>
        <begin position="161"/>
        <end position="174"/>
    </location>
</feature>
<feature type="domain" description="CUE" evidence="2">
    <location>
        <begin position="298"/>
        <end position="335"/>
    </location>
</feature>
<reference evidence="3" key="1">
    <citation type="submission" date="2018-11" db="EMBL/GenBank/DDBJ databases">
        <authorList>
            <person name="Alioto T."/>
            <person name="Alioto T."/>
        </authorList>
    </citation>
    <scope>NUCLEOTIDE SEQUENCE</scope>
</reference>
<proteinExistence type="predicted"/>
<comment type="caution">
    <text evidence="3">The sequence shown here is derived from an EMBL/GenBank/DDBJ whole genome shotgun (WGS) entry which is preliminary data.</text>
</comment>
<evidence type="ECO:0000313" key="3">
    <source>
        <dbReference type="EMBL" id="VDI32188.1"/>
    </source>
</evidence>
<dbReference type="InterPro" id="IPR026185">
    <property type="entry name" value="EPSTI1"/>
</dbReference>